<protein>
    <submittedName>
        <fullName evidence="2">Uncharacterized protein</fullName>
    </submittedName>
</protein>
<dbReference type="EMBL" id="BMQL01000001">
    <property type="protein sequence ID" value="GGQ95699.1"/>
    <property type="molecule type" value="Genomic_DNA"/>
</dbReference>
<dbReference type="Proteomes" id="UP000603865">
    <property type="component" value="Unassembled WGS sequence"/>
</dbReference>
<keyword evidence="1" id="KW-1133">Transmembrane helix</keyword>
<evidence type="ECO:0000256" key="1">
    <source>
        <dbReference type="SAM" id="Phobius"/>
    </source>
</evidence>
<evidence type="ECO:0000313" key="2">
    <source>
        <dbReference type="EMBL" id="GGQ95699.1"/>
    </source>
</evidence>
<name>A0A918BW02_9DEIO</name>
<proteinExistence type="predicted"/>
<reference evidence="2" key="2">
    <citation type="submission" date="2020-09" db="EMBL/GenBank/DDBJ databases">
        <authorList>
            <person name="Sun Q."/>
            <person name="Ohkuma M."/>
        </authorList>
    </citation>
    <scope>NUCLEOTIDE SEQUENCE</scope>
    <source>
        <strain evidence="2">JCM 31311</strain>
    </source>
</reference>
<keyword evidence="1" id="KW-0812">Transmembrane</keyword>
<keyword evidence="1" id="KW-0472">Membrane</keyword>
<reference evidence="2" key="1">
    <citation type="journal article" date="2014" name="Int. J. Syst. Evol. Microbiol.">
        <title>Complete genome sequence of Corynebacterium casei LMG S-19264T (=DSM 44701T), isolated from a smear-ripened cheese.</title>
        <authorList>
            <consortium name="US DOE Joint Genome Institute (JGI-PGF)"/>
            <person name="Walter F."/>
            <person name="Albersmeier A."/>
            <person name="Kalinowski J."/>
            <person name="Ruckert C."/>
        </authorList>
    </citation>
    <scope>NUCLEOTIDE SEQUENCE</scope>
    <source>
        <strain evidence="2">JCM 31311</strain>
    </source>
</reference>
<accession>A0A918BW02</accession>
<sequence length="152" mass="16548">MLQHMTQSEPPVKEAEATPPQWPVLLVMLVGSGIGLIALLLVLIAIGSLHRLAAATQSGRATDVPQLEQHISGTFLGCQDKRTAEHLSTRTPSAHSALEREAEAALASKACTRFRAGDPVYLDSVPLLRGQVQLHRKNSKTKWWTDSEAIRP</sequence>
<gene>
    <name evidence="2" type="ORF">GCM10008957_05280</name>
</gene>
<feature type="transmembrane region" description="Helical" evidence="1">
    <location>
        <begin position="22"/>
        <end position="46"/>
    </location>
</feature>
<dbReference type="AlphaFoldDB" id="A0A918BW02"/>
<organism evidence="2 3">
    <name type="scientific">Deinococcus ruber</name>
    <dbReference type="NCBI Taxonomy" id="1848197"/>
    <lineage>
        <taxon>Bacteria</taxon>
        <taxon>Thermotogati</taxon>
        <taxon>Deinococcota</taxon>
        <taxon>Deinococci</taxon>
        <taxon>Deinococcales</taxon>
        <taxon>Deinococcaceae</taxon>
        <taxon>Deinococcus</taxon>
    </lineage>
</organism>
<keyword evidence="3" id="KW-1185">Reference proteome</keyword>
<evidence type="ECO:0000313" key="3">
    <source>
        <dbReference type="Proteomes" id="UP000603865"/>
    </source>
</evidence>
<comment type="caution">
    <text evidence="2">The sequence shown here is derived from an EMBL/GenBank/DDBJ whole genome shotgun (WGS) entry which is preliminary data.</text>
</comment>